<proteinExistence type="inferred from homology"/>
<dbReference type="PANTHER" id="PTHR30255">
    <property type="entry name" value="SINGLE-STRANDED-DNA-SPECIFIC EXONUCLEASE RECJ"/>
    <property type="match status" value="1"/>
</dbReference>
<gene>
    <name evidence="10" type="primary">recJ</name>
    <name evidence="10" type="ORF">ABWT76_004711</name>
</gene>
<dbReference type="SUPFAM" id="SSF64182">
    <property type="entry name" value="DHH phosphoesterases"/>
    <property type="match status" value="1"/>
</dbReference>
<dbReference type="PANTHER" id="PTHR30255:SF2">
    <property type="entry name" value="SINGLE-STRANDED-DNA-SPECIFIC EXONUCLEASE RECJ"/>
    <property type="match status" value="1"/>
</dbReference>
<dbReference type="Gene3D" id="2.40.50.460">
    <property type="match status" value="1"/>
</dbReference>
<accession>A0AAU8JB37</accession>
<evidence type="ECO:0000256" key="6">
    <source>
        <dbReference type="SAM" id="MobiDB-lite"/>
    </source>
</evidence>
<dbReference type="Pfam" id="PF02272">
    <property type="entry name" value="DHHA1"/>
    <property type="match status" value="1"/>
</dbReference>
<evidence type="ECO:0000259" key="7">
    <source>
        <dbReference type="Pfam" id="PF01368"/>
    </source>
</evidence>
<comment type="similarity">
    <text evidence="1">Belongs to the RecJ family.</text>
</comment>
<dbReference type="GO" id="GO:0006310">
    <property type="term" value="P:DNA recombination"/>
    <property type="evidence" value="ECO:0007669"/>
    <property type="project" value="InterPro"/>
</dbReference>
<keyword evidence="5 10" id="KW-0269">Exonuclease</keyword>
<evidence type="ECO:0000259" key="8">
    <source>
        <dbReference type="Pfam" id="PF02272"/>
    </source>
</evidence>
<reference evidence="10" key="1">
    <citation type="submission" date="2024-07" db="EMBL/GenBank/DDBJ databases">
        <authorList>
            <person name="Kim Y.J."/>
            <person name="Jeong J.Y."/>
        </authorList>
    </citation>
    <scope>NUCLEOTIDE SEQUENCE</scope>
    <source>
        <strain evidence="10">GIHE-MW2</strain>
    </source>
</reference>
<dbReference type="NCBIfam" id="TIGR00644">
    <property type="entry name" value="recJ"/>
    <property type="match status" value="1"/>
</dbReference>
<dbReference type="GO" id="GO:0003676">
    <property type="term" value="F:nucleic acid binding"/>
    <property type="evidence" value="ECO:0007669"/>
    <property type="project" value="InterPro"/>
</dbReference>
<dbReference type="InterPro" id="IPR038763">
    <property type="entry name" value="DHH_sf"/>
</dbReference>
<evidence type="ECO:0000256" key="1">
    <source>
        <dbReference type="ARBA" id="ARBA00005915"/>
    </source>
</evidence>
<evidence type="ECO:0000256" key="4">
    <source>
        <dbReference type="ARBA" id="ARBA00022801"/>
    </source>
</evidence>
<feature type="region of interest" description="Disordered" evidence="6">
    <location>
        <begin position="598"/>
        <end position="619"/>
    </location>
</feature>
<dbReference type="RefSeq" id="WP_082348690.1">
    <property type="nucleotide sequence ID" value="NZ_CP159837.1"/>
</dbReference>
<feature type="domain" description="DDH" evidence="7">
    <location>
        <begin position="96"/>
        <end position="246"/>
    </location>
</feature>
<name>A0AAU8JB37_9CYAN</name>
<keyword evidence="4" id="KW-0378">Hydrolase</keyword>
<dbReference type="InterPro" id="IPR001667">
    <property type="entry name" value="DDH_dom"/>
</dbReference>
<evidence type="ECO:0000313" key="10">
    <source>
        <dbReference type="EMBL" id="XCM35989.1"/>
    </source>
</evidence>
<dbReference type="GO" id="GO:0006281">
    <property type="term" value="P:DNA repair"/>
    <property type="evidence" value="ECO:0007669"/>
    <property type="project" value="InterPro"/>
</dbReference>
<sequence length="811" mass="90715">MMSKLIEQKQLSKKRLPNHRWQIYSENPHLARELAKTTNLPPVLAQVLINRGIETPEGAEEFINPDSLVLPPPIAEFPDLAKSVDLLHCSIASGQKIAICGDYDADGMTSTALLLRALRSLGARVDYAIPSRMKDGYGINVRIVEEFYQEGVSLILTVDNGISAVEPVKRARELGLDVIVTDHHEVPKEIPPATAILNPKLIREESPYRGVAGVGVAYILAVSLAQAMGKAQPLIKPMRELLTLGTIADLAPLTGVNRRWVKWGLRQLPKSELAGIQALIQVSGADGNGAGSKAMKPDEIGFRLGPRINAIGRIGDPQIIIELLTTDDMAVALERAMQCEAINQTRQQMCQDIEFEAIALIEEQQIDLKRDRVLVLLQPAWCEKPLWHHGVIGIVASRLVERYGVPVFICTYEDSERKQVRGSARGIPEFDVFEALQFCHNLLHKYGGHRAAGGFSLAAKLVPDFHACLRMFANRCLDLNHLKPLIEIDSRLDFEQINLDLYRQIDALEPCGIENPAPVFWTPNVQVLEQRIVGKGHIKLTLTTEQSYGEMKAIAWRWGDYFPLPPVVDVAYKLKENTWNGQTNVEIELISVRCREADPSRQSPQELTPFTTESPSLPKGATSAPYSLKILDPKPPSVGIQPSWLTGQVIEHLLPKLQGKILWYGANKPEIPPEVIAASGNRCQIICDRPTEICESFLFWTLPPSGSHLLWLLAKGKPCYVYIYNHVPQLPTADQLRSRLQAYIQEFPHEPLNLLQIGQRWWVAPSTLIATLRELGHPCPDFAKTGSLEQELERLRRWYRFTPAKLAQIAW</sequence>
<dbReference type="InterPro" id="IPR041122">
    <property type="entry name" value="RecJ_OB"/>
</dbReference>
<feature type="domain" description="DHHA1" evidence="8">
    <location>
        <begin position="385"/>
        <end position="469"/>
    </location>
</feature>
<protein>
    <recommendedName>
        <fullName evidence="2">Single-stranded-DNA-specific exonuclease RecJ</fullName>
    </recommendedName>
</protein>
<evidence type="ECO:0000256" key="2">
    <source>
        <dbReference type="ARBA" id="ARBA00019841"/>
    </source>
</evidence>
<organism evidence="10">
    <name type="scientific">Planktothricoides raciborskii GIHE-MW2</name>
    <dbReference type="NCBI Taxonomy" id="2792601"/>
    <lineage>
        <taxon>Bacteria</taxon>
        <taxon>Bacillati</taxon>
        <taxon>Cyanobacteriota</taxon>
        <taxon>Cyanophyceae</taxon>
        <taxon>Oscillatoriophycideae</taxon>
        <taxon>Oscillatoriales</taxon>
        <taxon>Oscillatoriaceae</taxon>
        <taxon>Planktothricoides</taxon>
    </lineage>
</organism>
<dbReference type="InterPro" id="IPR051673">
    <property type="entry name" value="SSDNA_exonuclease_RecJ"/>
</dbReference>
<dbReference type="EMBL" id="CP159837">
    <property type="protein sequence ID" value="XCM35989.1"/>
    <property type="molecule type" value="Genomic_DNA"/>
</dbReference>
<dbReference type="GO" id="GO:0008409">
    <property type="term" value="F:5'-3' exonuclease activity"/>
    <property type="evidence" value="ECO:0007669"/>
    <property type="project" value="InterPro"/>
</dbReference>
<evidence type="ECO:0000256" key="5">
    <source>
        <dbReference type="ARBA" id="ARBA00022839"/>
    </source>
</evidence>
<dbReference type="AlphaFoldDB" id="A0AAU8JB37"/>
<dbReference type="Pfam" id="PF17768">
    <property type="entry name" value="RecJ_OB"/>
    <property type="match status" value="1"/>
</dbReference>
<dbReference type="InterPro" id="IPR003156">
    <property type="entry name" value="DHHA1_dom"/>
</dbReference>
<evidence type="ECO:0000259" key="9">
    <source>
        <dbReference type="Pfam" id="PF17768"/>
    </source>
</evidence>
<feature type="domain" description="RecJ OB" evidence="9">
    <location>
        <begin position="488"/>
        <end position="589"/>
    </location>
</feature>
<dbReference type="Pfam" id="PF01368">
    <property type="entry name" value="DHH"/>
    <property type="match status" value="1"/>
</dbReference>
<evidence type="ECO:0000256" key="3">
    <source>
        <dbReference type="ARBA" id="ARBA00022722"/>
    </source>
</evidence>
<dbReference type="Gene3D" id="3.90.1640.30">
    <property type="match status" value="1"/>
</dbReference>
<keyword evidence="3" id="KW-0540">Nuclease</keyword>
<dbReference type="InterPro" id="IPR004610">
    <property type="entry name" value="RecJ"/>
</dbReference>
<feature type="compositionally biased region" description="Polar residues" evidence="6">
    <location>
        <begin position="600"/>
        <end position="615"/>
    </location>
</feature>